<dbReference type="InterPro" id="IPR036047">
    <property type="entry name" value="F-box-like_dom_sf"/>
</dbReference>
<dbReference type="InterPro" id="IPR001810">
    <property type="entry name" value="F-box_dom"/>
</dbReference>
<evidence type="ECO:0000313" key="3">
    <source>
        <dbReference type="Proteomes" id="UP001146351"/>
    </source>
</evidence>
<dbReference type="OrthoDB" id="4396256at2759"/>
<organism evidence="2 3">
    <name type="scientific">Penicillium capsulatum</name>
    <dbReference type="NCBI Taxonomy" id="69766"/>
    <lineage>
        <taxon>Eukaryota</taxon>
        <taxon>Fungi</taxon>
        <taxon>Dikarya</taxon>
        <taxon>Ascomycota</taxon>
        <taxon>Pezizomycotina</taxon>
        <taxon>Eurotiomycetes</taxon>
        <taxon>Eurotiomycetidae</taxon>
        <taxon>Eurotiales</taxon>
        <taxon>Aspergillaceae</taxon>
        <taxon>Penicillium</taxon>
    </lineage>
</organism>
<reference evidence="2" key="2">
    <citation type="journal article" date="2023" name="IMA Fungus">
        <title>Comparative genomic study of the Penicillium genus elucidates a diverse pangenome and 15 lateral gene transfer events.</title>
        <authorList>
            <person name="Petersen C."/>
            <person name="Sorensen T."/>
            <person name="Nielsen M.R."/>
            <person name="Sondergaard T.E."/>
            <person name="Sorensen J.L."/>
            <person name="Fitzpatrick D.A."/>
            <person name="Frisvad J.C."/>
            <person name="Nielsen K.L."/>
        </authorList>
    </citation>
    <scope>NUCLEOTIDE SEQUENCE</scope>
    <source>
        <strain evidence="2">IBT 21917</strain>
    </source>
</reference>
<dbReference type="EMBL" id="JAPQKO010000001">
    <property type="protein sequence ID" value="KAJ5183278.1"/>
    <property type="molecule type" value="Genomic_DNA"/>
</dbReference>
<reference evidence="2" key="1">
    <citation type="submission" date="2022-11" db="EMBL/GenBank/DDBJ databases">
        <authorList>
            <person name="Petersen C."/>
        </authorList>
    </citation>
    <scope>NUCLEOTIDE SEQUENCE</scope>
    <source>
        <strain evidence="2">IBT 21917</strain>
    </source>
</reference>
<dbReference type="SUPFAM" id="SSF81383">
    <property type="entry name" value="F-box domain"/>
    <property type="match status" value="1"/>
</dbReference>
<comment type="caution">
    <text evidence="2">The sequence shown here is derived from an EMBL/GenBank/DDBJ whole genome shotgun (WGS) entry which is preliminary data.</text>
</comment>
<proteinExistence type="predicted"/>
<name>A0A9W9LZ77_9EURO</name>
<dbReference type="AlphaFoldDB" id="A0A9W9LZ77"/>
<evidence type="ECO:0000313" key="2">
    <source>
        <dbReference type="EMBL" id="KAJ5183278.1"/>
    </source>
</evidence>
<keyword evidence="3" id="KW-1185">Reference proteome</keyword>
<dbReference type="PROSITE" id="PS50181">
    <property type="entry name" value="FBOX"/>
    <property type="match status" value="1"/>
</dbReference>
<dbReference type="Proteomes" id="UP001146351">
    <property type="component" value="Unassembled WGS sequence"/>
</dbReference>
<gene>
    <name evidence="2" type="ORF">N7492_000894</name>
</gene>
<sequence length="394" mass="44937">MSLPSAFLEFFPTEILYSIVKYLYFWEVKSLSCVSRRMRDVCVPTLFRNISFEFSDAGFDVLESLLQSQLRQYVASIEYVVPKLLKPGKYPCGKHFNVKPDLESELLSYATFKTQILTPEDYVDVHEAWDDAVLLNDWDDLGYDVRFHTSYTLVYKTIRRMCAEQRQIIETGRDSALLSLAVQRLPKLTELGLVFCKTLTGVDLVESHLDLHMTMEKNTYEHHIQMVSNALNYAKKCGASVHSIQLIGLSFSSPWQMPDTQFLTDVLTELVKHVQNLQLIRSNSALESISHATMNIHGLDLCSIEATHSTLESFLRTNAGSVHSLGIHNVMVIDENLRGRANLSPDIVRNMTDIPVHKANRLPCRCSSQGCWKLVLNHDHHQFAPEATKRKWSA</sequence>
<feature type="domain" description="F-box" evidence="1">
    <location>
        <begin position="5"/>
        <end position="50"/>
    </location>
</feature>
<accession>A0A9W9LZ77</accession>
<protein>
    <recommendedName>
        <fullName evidence="1">F-box domain-containing protein</fullName>
    </recommendedName>
</protein>
<dbReference type="CDD" id="cd09917">
    <property type="entry name" value="F-box_SF"/>
    <property type="match status" value="1"/>
</dbReference>
<evidence type="ECO:0000259" key="1">
    <source>
        <dbReference type="PROSITE" id="PS50181"/>
    </source>
</evidence>